<keyword evidence="3" id="KW-0597">Phosphoprotein</keyword>
<evidence type="ECO:0000256" key="1">
    <source>
        <dbReference type="ARBA" id="ARBA00004123"/>
    </source>
</evidence>
<dbReference type="GO" id="GO:0006357">
    <property type="term" value="P:regulation of transcription by RNA polymerase II"/>
    <property type="evidence" value="ECO:0007669"/>
    <property type="project" value="TreeGrafter"/>
</dbReference>
<keyword evidence="7" id="KW-0832">Ubl conjugation</keyword>
<dbReference type="SMART" id="SM00249">
    <property type="entry name" value="PHD"/>
    <property type="match status" value="1"/>
</dbReference>
<accession>A0A9Q0IS73</accession>
<feature type="compositionally biased region" description="Polar residues" evidence="10">
    <location>
        <begin position="195"/>
        <end position="220"/>
    </location>
</feature>
<dbReference type="OrthoDB" id="10029243at2759"/>
<feature type="region of interest" description="Disordered" evidence="10">
    <location>
        <begin position="122"/>
        <end position="376"/>
    </location>
</feature>
<dbReference type="AlphaFoldDB" id="A0A9Q0IS73"/>
<keyword evidence="2" id="KW-1017">Isopeptide bond</keyword>
<dbReference type="Gene3D" id="3.30.40.10">
    <property type="entry name" value="Zinc/RING finger domain, C3HC4 (zinc finger)"/>
    <property type="match status" value="1"/>
</dbReference>
<protein>
    <recommendedName>
        <fullName evidence="11">PHD-type domain-containing protein</fullName>
    </recommendedName>
</protein>
<evidence type="ECO:0000313" key="13">
    <source>
        <dbReference type="Proteomes" id="UP001148018"/>
    </source>
</evidence>
<feature type="region of interest" description="Disordered" evidence="10">
    <location>
        <begin position="398"/>
        <end position="698"/>
    </location>
</feature>
<reference evidence="12" key="1">
    <citation type="submission" date="2022-07" db="EMBL/GenBank/DDBJ databases">
        <title>Chromosome-level genome of Muraenolepis orangiensis.</title>
        <authorList>
            <person name="Kim J."/>
        </authorList>
    </citation>
    <scope>NUCLEOTIDE SEQUENCE</scope>
    <source>
        <strain evidence="12">KU_S4_2022</strain>
        <tissue evidence="12">Muscle</tissue>
    </source>
</reference>
<evidence type="ECO:0000256" key="4">
    <source>
        <dbReference type="ARBA" id="ARBA00022723"/>
    </source>
</evidence>
<evidence type="ECO:0000256" key="9">
    <source>
        <dbReference type="ARBA" id="ARBA00023242"/>
    </source>
</evidence>
<dbReference type="Proteomes" id="UP001148018">
    <property type="component" value="Unassembled WGS sequence"/>
</dbReference>
<keyword evidence="5" id="KW-0863">Zinc-finger</keyword>
<keyword evidence="9" id="KW-0539">Nucleus</keyword>
<dbReference type="PANTHER" id="PTHR14955:SF8">
    <property type="entry name" value="SI:CH211-165G14.1-RELATED"/>
    <property type="match status" value="1"/>
</dbReference>
<feature type="compositionally biased region" description="Basic and acidic residues" evidence="10">
    <location>
        <begin position="646"/>
        <end position="664"/>
    </location>
</feature>
<keyword evidence="8" id="KW-0010">Activator</keyword>
<dbReference type="PROSITE" id="PS51805">
    <property type="entry name" value="EPHD"/>
    <property type="match status" value="1"/>
</dbReference>
<dbReference type="EMBL" id="JANIIK010000040">
    <property type="protein sequence ID" value="KAJ3608320.1"/>
    <property type="molecule type" value="Genomic_DNA"/>
</dbReference>
<keyword evidence="13" id="KW-1185">Reference proteome</keyword>
<evidence type="ECO:0000259" key="11">
    <source>
        <dbReference type="PROSITE" id="PS51805"/>
    </source>
</evidence>
<name>A0A9Q0IS73_9TELE</name>
<dbReference type="InterPro" id="IPR001965">
    <property type="entry name" value="Znf_PHD"/>
</dbReference>
<dbReference type="Pfam" id="PF13771">
    <property type="entry name" value="zf-HC5HC2H"/>
    <property type="match status" value="1"/>
</dbReference>
<evidence type="ECO:0000256" key="8">
    <source>
        <dbReference type="ARBA" id="ARBA00023159"/>
    </source>
</evidence>
<feature type="compositionally biased region" description="Basic and acidic residues" evidence="10">
    <location>
        <begin position="519"/>
        <end position="533"/>
    </location>
</feature>
<sequence>MDDLQPQDPWYPDTGQNGRTGLPPVDAAASSDIARSGDGIGSDDADFSDTTVTLSYVRRSDVFSSSSQDAVSARSIGKFSLRSSCESENGEAGYYLQHADGPLDLATRTQLFQALARVGDESGLCPVQPGLSNHALNGVPDDTDDSGLSSENGGQRHKPQLSGRPRPGESSSGTREALLVAGALPSSVLEDDGSASATPSDRASPTPLDQASATPSDRASPTPPDQASPTPSDRASPTPPDRRASPTPLERASPTPLDRASPTPLERASPTPLERASVPSRPGDTGIPIEPFPPGPAESSGDCRPGSDVATEPPAATSGGTKVAAARPTEEGRTGRGEFPKEVSDGEPLKHVNANPPAKTMLVGNSPPRRKLPERLGRGTRLVAMVLNLCPSAYKVKDGLGAAKTPPKAGKAPPKAGTTPPKAGKAPPKAGTTPPKAGKTPPKAGTTPPKAGTTPPKAGTTPPKAGKTPSKAGKTPSKAAKKTKSPAPCSPWKEERFVGGQKEAPAAMKTKAASRAKAGRNERLIPDYCKDCTSDGNLLNNPKNLPHNGPSSHGVASGFSPQGKGGSPASPRGRHTTPQGMTLEPGEIAFPYPPPGAEVQTPTESPKKRPAANKGSGVSPTKAARPPKRRRCKNSPGGLPFSPPEPEIRLKYVDYKEERRDPRADSFSPLEDGPRKGSSGSFPTGATPGTSCLRPGRVSVHGREPRPLVCCLCGASANAVGLGDLHGPYYPDGYRLTAKTKKAAASGPKTRGGAVCLQKEASGSPAPKRARMLCGVPPAVAEGEEVDWYSAPAVPQEPCEYWLHEDCGVWAAGVFLVKGKLYGLEEAIRVAKATVCSGCRSLGATLGCLSKGCPSKYHYRCAAKADCALVEENFSMKCKKHKNKTLKAPGGRRPEDS</sequence>
<dbReference type="GO" id="GO:0008270">
    <property type="term" value="F:zinc ion binding"/>
    <property type="evidence" value="ECO:0007669"/>
    <property type="project" value="UniProtKB-KW"/>
</dbReference>
<feature type="compositionally biased region" description="Low complexity" evidence="10">
    <location>
        <begin position="537"/>
        <end position="550"/>
    </location>
</feature>
<dbReference type="GO" id="GO:0005634">
    <property type="term" value="C:nucleus"/>
    <property type="evidence" value="ECO:0007669"/>
    <property type="project" value="UniProtKB-SubCell"/>
</dbReference>
<evidence type="ECO:0000256" key="2">
    <source>
        <dbReference type="ARBA" id="ARBA00022499"/>
    </source>
</evidence>
<comment type="subcellular location">
    <subcellularLocation>
        <location evidence="1">Nucleus</location>
    </subcellularLocation>
</comment>
<organism evidence="12 13">
    <name type="scientific">Muraenolepis orangiensis</name>
    <name type="common">Patagonian moray cod</name>
    <dbReference type="NCBI Taxonomy" id="630683"/>
    <lineage>
        <taxon>Eukaryota</taxon>
        <taxon>Metazoa</taxon>
        <taxon>Chordata</taxon>
        <taxon>Craniata</taxon>
        <taxon>Vertebrata</taxon>
        <taxon>Euteleostomi</taxon>
        <taxon>Actinopterygii</taxon>
        <taxon>Neopterygii</taxon>
        <taxon>Teleostei</taxon>
        <taxon>Neoteleostei</taxon>
        <taxon>Acanthomorphata</taxon>
        <taxon>Zeiogadaria</taxon>
        <taxon>Gadariae</taxon>
        <taxon>Gadiformes</taxon>
        <taxon>Muraenolepidoidei</taxon>
        <taxon>Muraenolepididae</taxon>
        <taxon>Muraenolepis</taxon>
    </lineage>
</organism>
<dbReference type="CDD" id="cd15668">
    <property type="entry name" value="ePHD_RAI1_like"/>
    <property type="match status" value="1"/>
</dbReference>
<dbReference type="PANTHER" id="PTHR14955">
    <property type="entry name" value="RETINOIC ACID INDUCED 1/TRANSCRIPTION FACTOR 20"/>
    <property type="match status" value="1"/>
</dbReference>
<dbReference type="InterPro" id="IPR034732">
    <property type="entry name" value="EPHD"/>
</dbReference>
<keyword evidence="6" id="KW-0862">Zinc</keyword>
<feature type="compositionally biased region" description="Polar residues" evidence="10">
    <location>
        <begin position="678"/>
        <end position="690"/>
    </location>
</feature>
<proteinExistence type="predicted"/>
<feature type="compositionally biased region" description="Basic and acidic residues" evidence="10">
    <location>
        <begin position="328"/>
        <end position="350"/>
    </location>
</feature>
<keyword evidence="4" id="KW-0479">Metal-binding</keyword>
<evidence type="ECO:0000256" key="5">
    <source>
        <dbReference type="ARBA" id="ARBA00022771"/>
    </source>
</evidence>
<dbReference type="FunFam" id="3.30.40.10:FF:000116">
    <property type="entry name" value="Transcription factor 20 (AR1)"/>
    <property type="match status" value="1"/>
</dbReference>
<evidence type="ECO:0000313" key="12">
    <source>
        <dbReference type="EMBL" id="KAJ3608320.1"/>
    </source>
</evidence>
<gene>
    <name evidence="12" type="ORF">NHX12_025369</name>
</gene>
<evidence type="ECO:0000256" key="7">
    <source>
        <dbReference type="ARBA" id="ARBA00022843"/>
    </source>
</evidence>
<feature type="compositionally biased region" description="Low complexity" evidence="10">
    <location>
        <begin position="162"/>
        <end position="173"/>
    </location>
</feature>
<feature type="domain" description="PHD-type" evidence="11">
    <location>
        <begin position="771"/>
        <end position="882"/>
    </location>
</feature>
<feature type="region of interest" description="Disordered" evidence="10">
    <location>
        <begin position="1"/>
        <end position="47"/>
    </location>
</feature>
<evidence type="ECO:0000256" key="10">
    <source>
        <dbReference type="SAM" id="MobiDB-lite"/>
    </source>
</evidence>
<evidence type="ECO:0000256" key="6">
    <source>
        <dbReference type="ARBA" id="ARBA00022833"/>
    </source>
</evidence>
<dbReference type="InterPro" id="IPR052440">
    <property type="entry name" value="Trans_Reg/Chrom_Remod"/>
</dbReference>
<dbReference type="InterPro" id="IPR013083">
    <property type="entry name" value="Znf_RING/FYVE/PHD"/>
</dbReference>
<feature type="compositionally biased region" description="Low complexity" evidence="10">
    <location>
        <begin position="401"/>
        <end position="478"/>
    </location>
</feature>
<comment type="caution">
    <text evidence="12">The sequence shown here is derived from an EMBL/GenBank/DDBJ whole genome shotgun (WGS) entry which is preliminary data.</text>
</comment>
<evidence type="ECO:0000256" key="3">
    <source>
        <dbReference type="ARBA" id="ARBA00022553"/>
    </source>
</evidence>